<dbReference type="GO" id="GO:0031146">
    <property type="term" value="P:SCF-dependent proteasomal ubiquitin-dependent protein catabolic process"/>
    <property type="evidence" value="ECO:0007669"/>
    <property type="project" value="TreeGrafter"/>
</dbReference>
<dbReference type="EMBL" id="CAJOBE010000399">
    <property type="protein sequence ID" value="CAF3634983.1"/>
    <property type="molecule type" value="Genomic_DNA"/>
</dbReference>
<dbReference type="InterPro" id="IPR036047">
    <property type="entry name" value="F-box-like_dom_sf"/>
</dbReference>
<dbReference type="InterPro" id="IPR001810">
    <property type="entry name" value="F-box_dom"/>
</dbReference>
<dbReference type="Gene3D" id="3.80.10.10">
    <property type="entry name" value="Ribonuclease Inhibitor"/>
    <property type="match status" value="2"/>
</dbReference>
<dbReference type="AlphaFoldDB" id="A0A818Q4X2"/>
<reference evidence="3" key="1">
    <citation type="submission" date="2021-02" db="EMBL/GenBank/DDBJ databases">
        <authorList>
            <person name="Nowell W R."/>
        </authorList>
    </citation>
    <scope>NUCLEOTIDE SEQUENCE</scope>
</reference>
<dbReference type="SUPFAM" id="SSF81383">
    <property type="entry name" value="F-box domain"/>
    <property type="match status" value="1"/>
</dbReference>
<dbReference type="GO" id="GO:0019005">
    <property type="term" value="C:SCF ubiquitin ligase complex"/>
    <property type="evidence" value="ECO:0007669"/>
    <property type="project" value="TreeGrafter"/>
</dbReference>
<dbReference type="SMART" id="SM00367">
    <property type="entry name" value="LRR_CC"/>
    <property type="match status" value="7"/>
</dbReference>
<proteinExistence type="predicted"/>
<sequence>MMLTFTGLYLLRNQLMNLLNLTETIEDTSENNDIIEYETSKTINTIKELIPIAIRDFSSQYGSNGSDSYVVSNVCSNPEIYPLYGDSTHALVFRTYGPWWINMPSYKETIKNFTRWENHFTSRDFIDIEFKDFTYECLSLNIYETYNPGSLEVVYVGREDEYGNLIWHRIWTFPEPFSIILKNDEEFFIENGRQSMKDLFPNHIITKSSILHSSRLNTDNKQILNIHTRHRYPPAACLPRIVKIPLKDKFSFPTRFIRLEFDHSTVNYYSEIDTVILYGKTLLNNSILNEDHNKSTILSSSETIIENQNEEINSSMDLTKLPFDILFLICSYLDLRSLVRLSSTCHSLHNQCLYPLQFQSLNLQPYWNGITNFAIENFFLYHCTQTRYLSLAWTKSIQYSSFNQLLNICSFNIIQLNLACCQYLNGQYIKIIVNYCPNIEILNLENCISLNNLDFIPLKYLNHIRSLNVYRTKIDYRTLLPLIDNNKKNLENINLGSCQKLSDTIGIIKLLFFRCTNLRSIDLWRTYGLTQNGFLSLIGLQFDVGEEKRRILNLSKDEQEELALIYSIVHMPMEINSIIHMKYLSEIDLGWTDPPSGFIKNFVQQIGHSLIKLFLSACRRVNNDDIIAVSEHCPQLRQLDLLGSSIIIETTIESILKRCLYLEFLDLSFCDKISNETISIWIYQYKNCFKRSYSPRMNDNIYTEFA</sequence>
<dbReference type="PANTHER" id="PTHR13318">
    <property type="entry name" value="PARTNER OF PAIRED, ISOFORM B-RELATED"/>
    <property type="match status" value="1"/>
</dbReference>
<evidence type="ECO:0000313" key="3">
    <source>
        <dbReference type="EMBL" id="CAF3634983.1"/>
    </source>
</evidence>
<dbReference type="Pfam" id="PF12937">
    <property type="entry name" value="F-box-like"/>
    <property type="match status" value="1"/>
</dbReference>
<keyword evidence="1" id="KW-0833">Ubl conjugation pathway</keyword>
<evidence type="ECO:0000259" key="2">
    <source>
        <dbReference type="PROSITE" id="PS50181"/>
    </source>
</evidence>
<dbReference type="InterPro" id="IPR006553">
    <property type="entry name" value="Leu-rich_rpt_Cys-con_subtyp"/>
</dbReference>
<evidence type="ECO:0000256" key="1">
    <source>
        <dbReference type="ARBA" id="ARBA00022786"/>
    </source>
</evidence>
<evidence type="ECO:0000313" key="4">
    <source>
        <dbReference type="Proteomes" id="UP000663874"/>
    </source>
</evidence>
<protein>
    <recommendedName>
        <fullName evidence="2">F-box domain-containing protein</fullName>
    </recommendedName>
</protein>
<dbReference type="SUPFAM" id="SSF52047">
    <property type="entry name" value="RNI-like"/>
    <property type="match status" value="1"/>
</dbReference>
<accession>A0A818Q4X2</accession>
<name>A0A818Q4X2_9BILA</name>
<comment type="caution">
    <text evidence="3">The sequence shown here is derived from an EMBL/GenBank/DDBJ whole genome shotgun (WGS) entry which is preliminary data.</text>
</comment>
<dbReference type="Proteomes" id="UP000663874">
    <property type="component" value="Unassembled WGS sequence"/>
</dbReference>
<dbReference type="PROSITE" id="PS50181">
    <property type="entry name" value="FBOX"/>
    <property type="match status" value="1"/>
</dbReference>
<dbReference type="SMART" id="SM00256">
    <property type="entry name" value="FBOX"/>
    <property type="match status" value="1"/>
</dbReference>
<dbReference type="InterPro" id="IPR032675">
    <property type="entry name" value="LRR_dom_sf"/>
</dbReference>
<feature type="domain" description="F-box" evidence="2">
    <location>
        <begin position="315"/>
        <end position="361"/>
    </location>
</feature>
<dbReference type="PANTHER" id="PTHR13318:SF152">
    <property type="entry name" value="F-BOX_LRR-REPEAT PROTEIN 4"/>
    <property type="match status" value="1"/>
</dbReference>
<gene>
    <name evidence="3" type="ORF">FNK824_LOCUS5124</name>
</gene>
<organism evidence="3 4">
    <name type="scientific">Rotaria sordida</name>
    <dbReference type="NCBI Taxonomy" id="392033"/>
    <lineage>
        <taxon>Eukaryota</taxon>
        <taxon>Metazoa</taxon>
        <taxon>Spiralia</taxon>
        <taxon>Gnathifera</taxon>
        <taxon>Rotifera</taxon>
        <taxon>Eurotatoria</taxon>
        <taxon>Bdelloidea</taxon>
        <taxon>Philodinida</taxon>
        <taxon>Philodinidae</taxon>
        <taxon>Rotaria</taxon>
    </lineage>
</organism>